<feature type="repeat" description="ANK" evidence="1">
    <location>
        <begin position="697"/>
        <end position="729"/>
    </location>
</feature>
<dbReference type="PANTHER" id="PTHR10622">
    <property type="entry name" value="HET DOMAIN-CONTAINING PROTEIN"/>
    <property type="match status" value="1"/>
</dbReference>
<dbReference type="AlphaFoldDB" id="A0A9P9HYG9"/>
<dbReference type="Pfam" id="PF26640">
    <property type="entry name" value="DUF8212"/>
    <property type="match status" value="1"/>
</dbReference>
<feature type="repeat" description="ANK" evidence="1">
    <location>
        <begin position="913"/>
        <end position="945"/>
    </location>
</feature>
<dbReference type="SUPFAM" id="SSF48403">
    <property type="entry name" value="Ankyrin repeat"/>
    <property type="match status" value="3"/>
</dbReference>
<feature type="repeat" description="ANK" evidence="1">
    <location>
        <begin position="429"/>
        <end position="452"/>
    </location>
</feature>
<evidence type="ECO:0000256" key="1">
    <source>
        <dbReference type="PROSITE-ProRule" id="PRU00023"/>
    </source>
</evidence>
<feature type="repeat" description="ANK" evidence="1">
    <location>
        <begin position="1020"/>
        <end position="1052"/>
    </location>
</feature>
<dbReference type="InterPro" id="IPR036770">
    <property type="entry name" value="Ankyrin_rpt-contain_sf"/>
</dbReference>
<evidence type="ECO:0000259" key="4">
    <source>
        <dbReference type="Pfam" id="PF26640"/>
    </source>
</evidence>
<protein>
    <submittedName>
        <fullName evidence="5">Ankyrin repeat-containing domain protein</fullName>
    </submittedName>
</protein>
<dbReference type="Pfam" id="PF06985">
    <property type="entry name" value="HET"/>
    <property type="match status" value="1"/>
</dbReference>
<evidence type="ECO:0000259" key="3">
    <source>
        <dbReference type="Pfam" id="PF06985"/>
    </source>
</evidence>
<dbReference type="PANTHER" id="PTHR10622:SF10">
    <property type="entry name" value="HET DOMAIN-CONTAINING PROTEIN"/>
    <property type="match status" value="1"/>
</dbReference>
<proteinExistence type="predicted"/>
<dbReference type="InterPro" id="IPR010730">
    <property type="entry name" value="HET"/>
</dbReference>
<feature type="repeat" description="ANK" evidence="1">
    <location>
        <begin position="592"/>
        <end position="624"/>
    </location>
</feature>
<gene>
    <name evidence="5" type="ORF">B0J15DRAFT_487994</name>
</gene>
<reference evidence="5" key="1">
    <citation type="journal article" date="2021" name="Nat. Commun.">
        <title>Genetic determinants of endophytism in the Arabidopsis root mycobiome.</title>
        <authorList>
            <person name="Mesny F."/>
            <person name="Miyauchi S."/>
            <person name="Thiergart T."/>
            <person name="Pickel B."/>
            <person name="Atanasova L."/>
            <person name="Karlsson M."/>
            <person name="Huettel B."/>
            <person name="Barry K.W."/>
            <person name="Haridas S."/>
            <person name="Chen C."/>
            <person name="Bauer D."/>
            <person name="Andreopoulos W."/>
            <person name="Pangilinan J."/>
            <person name="LaButti K."/>
            <person name="Riley R."/>
            <person name="Lipzen A."/>
            <person name="Clum A."/>
            <person name="Drula E."/>
            <person name="Henrissat B."/>
            <person name="Kohler A."/>
            <person name="Grigoriev I.V."/>
            <person name="Martin F.M."/>
            <person name="Hacquard S."/>
        </authorList>
    </citation>
    <scope>NUCLEOTIDE SEQUENCE</scope>
    <source>
        <strain evidence="5">FSSC 5 MPI-SDFR-AT-0091</strain>
    </source>
</reference>
<feature type="domain" description="Heterokaryon incompatibility" evidence="3">
    <location>
        <begin position="22"/>
        <end position="109"/>
    </location>
</feature>
<feature type="compositionally biased region" description="Basic and acidic residues" evidence="2">
    <location>
        <begin position="363"/>
        <end position="387"/>
    </location>
</feature>
<evidence type="ECO:0000313" key="6">
    <source>
        <dbReference type="Proteomes" id="UP000736672"/>
    </source>
</evidence>
<feature type="domain" description="DUF8212" evidence="4">
    <location>
        <begin position="215"/>
        <end position="237"/>
    </location>
</feature>
<feature type="repeat" description="ANK" evidence="1">
    <location>
        <begin position="984"/>
        <end position="1019"/>
    </location>
</feature>
<keyword evidence="1" id="KW-0040">ANK repeat</keyword>
<feature type="repeat" description="ANK" evidence="1">
    <location>
        <begin position="625"/>
        <end position="657"/>
    </location>
</feature>
<keyword evidence="6" id="KW-1185">Reference proteome</keyword>
<feature type="repeat" description="ANK" evidence="1">
    <location>
        <begin position="658"/>
        <end position="690"/>
    </location>
</feature>
<dbReference type="PRINTS" id="PR01415">
    <property type="entry name" value="ANKYRIN"/>
</dbReference>
<feature type="region of interest" description="Disordered" evidence="2">
    <location>
        <begin position="354"/>
        <end position="401"/>
    </location>
</feature>
<accession>A0A9P9HYG9</accession>
<comment type="caution">
    <text evidence="5">The sequence shown here is derived from an EMBL/GenBank/DDBJ whole genome shotgun (WGS) entry which is preliminary data.</text>
</comment>
<name>A0A9P9HYG9_FUSSL</name>
<dbReference type="InterPro" id="IPR058525">
    <property type="entry name" value="DUF8212"/>
</dbReference>
<feature type="repeat" description="ANK" evidence="1">
    <location>
        <begin position="558"/>
        <end position="582"/>
    </location>
</feature>
<dbReference type="PROSITE" id="PS50297">
    <property type="entry name" value="ANK_REP_REGION"/>
    <property type="match status" value="7"/>
</dbReference>
<dbReference type="SMART" id="SM00248">
    <property type="entry name" value="ANK"/>
    <property type="match status" value="15"/>
</dbReference>
<organism evidence="5 6">
    <name type="scientific">Fusarium solani</name>
    <name type="common">Filamentous fungus</name>
    <dbReference type="NCBI Taxonomy" id="169388"/>
    <lineage>
        <taxon>Eukaryota</taxon>
        <taxon>Fungi</taxon>
        <taxon>Dikarya</taxon>
        <taxon>Ascomycota</taxon>
        <taxon>Pezizomycotina</taxon>
        <taxon>Sordariomycetes</taxon>
        <taxon>Hypocreomycetidae</taxon>
        <taxon>Hypocreales</taxon>
        <taxon>Nectriaceae</taxon>
        <taxon>Fusarium</taxon>
        <taxon>Fusarium solani species complex</taxon>
    </lineage>
</organism>
<sequence length="1071" mass="117788">MRLLNTQTTVVESFDDDKIPSYAILSHTWEAEEVTFQDMELGRATSKKGWAKVKDSCSMARKNGFDYVWLDTCCIDKTSSAELSEAINSMYHWYQEATVCYAFLADVSDLAGLPKSKWFTRGWTLQELIAPSSMIFFSRTWDELGTKETLDQVILERTRIPKAILSGDQDLETASVAQRMSWASDRRTTRREDLAYCLMGIFSINMPLLYGEGENAFIRLQEEIMRVSDDHSLFAWKCPNSRGGLLALSPAAFKDSGNIIPWNPLVPYNGPFTLTNKGVHLDLPFIGLGGRGTGLAVLSCAEVGAPDKLVAIYLRDTFLTMEYFERCACERFELVRLSLFRPAEYPTRSLCITLQGPSQRPKGASDSKAQDDRSQLSDERSHIGRGDEDTEMEQDEQRQLSLAAAQGREAEINRLLALPNVNADGGDHRGDTPLCLAARAGHERIVRLLLDRCDVDVNSRGNLSPIAAATEGGHEGVVWQLLARTDTISNPNELLSVAAGYGHEALFGQLMARKDIREHLTSESYVSGLARAAQNGHESVIRLLLNSGKVHPNQEDDLGNTALWWAAVNGNEAVVRMLLETGWVDARCKGNDGTTALWHAASKGYEEIARLLLKQGTDLESPGSDDRSPLRVASSKGYAPIVKELLSFGAETNPRSCYDRTALMEAAINGHNAIVRLLLESGAAIDTMVRIESKPRTHRSALDYACEAGHESVVKLLLDHGAPVCVLKHATQGGHAGILKLLLEKRSHSALTDADICALLHDAVENGQSDIVRILLEATEDTQAVIRPFHLVVAAINRDLIMAKVLLENGADVNSAWNGGLLFGFAAKQGCDEIVKAMLPEPCEPDWKTDLEKRIKSFGSGYKLGRHGSEPCEPDWKTDLEKRIKSFGPGYKLGRHESDMPEQQSQSRRAHDYTLCPLWCATVNGHEEMVQLLLEHGANPDSVVYSLEGGRSRRAVLYDAARLNHEGVVRLLLSRGASPNLGGRDFSPLIQASLYSTSDSVSVAQLLLESGADVEVKSYDNETPLMCAAKSGSVALVQLLLMHGANHETQNRRGETAMSYASGHAVATFIW</sequence>
<dbReference type="PROSITE" id="PS50088">
    <property type="entry name" value="ANK_REPEAT"/>
    <property type="match status" value="10"/>
</dbReference>
<dbReference type="InterPro" id="IPR002110">
    <property type="entry name" value="Ankyrin_rpt"/>
</dbReference>
<feature type="repeat" description="ANK" evidence="1">
    <location>
        <begin position="952"/>
        <end position="984"/>
    </location>
</feature>
<evidence type="ECO:0000313" key="5">
    <source>
        <dbReference type="EMBL" id="KAH7266179.1"/>
    </source>
</evidence>
<dbReference type="Gene3D" id="1.25.40.20">
    <property type="entry name" value="Ankyrin repeat-containing domain"/>
    <property type="match status" value="5"/>
</dbReference>
<dbReference type="OrthoDB" id="20872at2759"/>
<dbReference type="EMBL" id="JAGTJS010000006">
    <property type="protein sequence ID" value="KAH7266179.1"/>
    <property type="molecule type" value="Genomic_DNA"/>
</dbReference>
<dbReference type="Proteomes" id="UP000736672">
    <property type="component" value="Unassembled WGS sequence"/>
</dbReference>
<dbReference type="Pfam" id="PF12796">
    <property type="entry name" value="Ank_2"/>
    <property type="match status" value="5"/>
</dbReference>
<evidence type="ECO:0000256" key="2">
    <source>
        <dbReference type="SAM" id="MobiDB-lite"/>
    </source>
</evidence>